<keyword evidence="2" id="KW-0808">Transferase</keyword>
<gene>
    <name evidence="2" type="ORF">SAMN05443431_10898</name>
</gene>
<dbReference type="SUPFAM" id="SSF53448">
    <property type="entry name" value="Nucleotide-diphospho-sugar transferases"/>
    <property type="match status" value="1"/>
</dbReference>
<evidence type="ECO:0000259" key="1">
    <source>
        <dbReference type="Pfam" id="PF00535"/>
    </source>
</evidence>
<sequence>MSPFFSVVIPLYNKESYISKTLNTVLNQSFKDFEVIIVNDGSTDQSVSVIDTYTDKRIKLIHQTNQGVSVARNTAITASTGMYIATLDADDIWKPNHLKALKKCIDTFKNAVLFCNNYEIKRRDGFVTKAKFNFEYHSDCLLVDNFFEANIINYIPHSSSVAFKKDTFFKIGAYNTQLRTGQDIDLWIRFGLHGAIAFNPVVTMLYNFFDPNSLSNSKLNDNRLLLISQYTTEEQTNPSLKRYMDIKRYALAIRYKFNNEDKKATFLINEINVNNLNFKQRVILNCPKILLIKLKQFQEFLIKKNIYLSAFR</sequence>
<accession>A0A1I3RPQ1</accession>
<dbReference type="Proteomes" id="UP000199559">
    <property type="component" value="Unassembled WGS sequence"/>
</dbReference>
<protein>
    <submittedName>
        <fullName evidence="2">Glycosyltransferase involved in cell wall bisynthesis</fullName>
    </submittedName>
</protein>
<dbReference type="PANTHER" id="PTHR22916:SF3">
    <property type="entry name" value="UDP-GLCNAC:BETAGAL BETA-1,3-N-ACETYLGLUCOSAMINYLTRANSFERASE-LIKE PROTEIN 1"/>
    <property type="match status" value="1"/>
</dbReference>
<dbReference type="Pfam" id="PF00535">
    <property type="entry name" value="Glycos_transf_2"/>
    <property type="match status" value="1"/>
</dbReference>
<keyword evidence="3" id="KW-1185">Reference proteome</keyword>
<dbReference type="AlphaFoldDB" id="A0A1I3RPQ1"/>
<dbReference type="STRING" id="1144750.SAMN05443431_10898"/>
<dbReference type="RefSeq" id="WP_090841357.1">
    <property type="nucleotide sequence ID" value="NZ_FORM01000008.1"/>
</dbReference>
<proteinExistence type="predicted"/>
<reference evidence="3" key="1">
    <citation type="submission" date="2016-10" db="EMBL/GenBank/DDBJ databases">
        <authorList>
            <person name="Varghese N."/>
            <person name="Submissions S."/>
        </authorList>
    </citation>
    <scope>NUCLEOTIDE SEQUENCE [LARGE SCALE GENOMIC DNA]</scope>
    <source>
        <strain evidence="3">DSM 28881</strain>
    </source>
</reference>
<organism evidence="2 3">
    <name type="scientific">Olleya namhaensis</name>
    <dbReference type="NCBI Taxonomy" id="1144750"/>
    <lineage>
        <taxon>Bacteria</taxon>
        <taxon>Pseudomonadati</taxon>
        <taxon>Bacteroidota</taxon>
        <taxon>Flavobacteriia</taxon>
        <taxon>Flavobacteriales</taxon>
        <taxon>Flavobacteriaceae</taxon>
    </lineage>
</organism>
<feature type="domain" description="Glycosyltransferase 2-like" evidence="1">
    <location>
        <begin position="6"/>
        <end position="157"/>
    </location>
</feature>
<dbReference type="InterPro" id="IPR029044">
    <property type="entry name" value="Nucleotide-diphossugar_trans"/>
</dbReference>
<dbReference type="PANTHER" id="PTHR22916">
    <property type="entry name" value="GLYCOSYLTRANSFERASE"/>
    <property type="match status" value="1"/>
</dbReference>
<evidence type="ECO:0000313" key="3">
    <source>
        <dbReference type="Proteomes" id="UP000199559"/>
    </source>
</evidence>
<dbReference type="EMBL" id="FORM01000008">
    <property type="protein sequence ID" value="SFJ48574.1"/>
    <property type="molecule type" value="Genomic_DNA"/>
</dbReference>
<dbReference type="Gene3D" id="3.90.550.10">
    <property type="entry name" value="Spore Coat Polysaccharide Biosynthesis Protein SpsA, Chain A"/>
    <property type="match status" value="1"/>
</dbReference>
<dbReference type="InterPro" id="IPR001173">
    <property type="entry name" value="Glyco_trans_2-like"/>
</dbReference>
<dbReference type="GO" id="GO:0016758">
    <property type="term" value="F:hexosyltransferase activity"/>
    <property type="evidence" value="ECO:0007669"/>
    <property type="project" value="UniProtKB-ARBA"/>
</dbReference>
<name>A0A1I3RPQ1_9FLAO</name>
<evidence type="ECO:0000313" key="2">
    <source>
        <dbReference type="EMBL" id="SFJ48574.1"/>
    </source>
</evidence>